<dbReference type="SMART" id="SM00028">
    <property type="entry name" value="TPR"/>
    <property type="match status" value="1"/>
</dbReference>
<gene>
    <name evidence="3" type="ORF">L2725_16215</name>
</gene>
<dbReference type="Gene3D" id="1.25.40.10">
    <property type="entry name" value="Tetratricopeptide repeat domain"/>
    <property type="match status" value="1"/>
</dbReference>
<evidence type="ECO:0000313" key="3">
    <source>
        <dbReference type="EMBL" id="MCL2915307.1"/>
    </source>
</evidence>
<dbReference type="RefSeq" id="WP_249249883.1">
    <property type="nucleotide sequence ID" value="NZ_JAKIKT010000006.1"/>
</dbReference>
<sequence>MKSLTLITAISLFSPMSFATTIESIDSAANQMDVPALEQLSQQASGYTKAYADYRLAISANLKADSDKANAALEQAVDILKPAEDAESKALLAAVYGMQIGMNPLKGMTLGPKAGSTLDDAADIEPGNPRVLLVRAISAYNTPAIFGGGPGNAIEFSNQAIASYQQPCTDICWGHAEAYTWRGLAKQQLGDQQGALDDWQQALETNPDYGWAKFLLTQAAR</sequence>
<feature type="chain" id="PRO_5045484063" evidence="2">
    <location>
        <begin position="20"/>
        <end position="221"/>
    </location>
</feature>
<feature type="repeat" description="TPR" evidence="1">
    <location>
        <begin position="176"/>
        <end position="209"/>
    </location>
</feature>
<dbReference type="PROSITE" id="PS50005">
    <property type="entry name" value="TPR"/>
    <property type="match status" value="1"/>
</dbReference>
<comment type="caution">
    <text evidence="3">The sequence shown here is derived from an EMBL/GenBank/DDBJ whole genome shotgun (WGS) entry which is preliminary data.</text>
</comment>
<evidence type="ECO:0000313" key="4">
    <source>
        <dbReference type="Proteomes" id="UP001202831"/>
    </source>
</evidence>
<evidence type="ECO:0000256" key="1">
    <source>
        <dbReference type="PROSITE-ProRule" id="PRU00339"/>
    </source>
</evidence>
<evidence type="ECO:0000256" key="2">
    <source>
        <dbReference type="SAM" id="SignalP"/>
    </source>
</evidence>
<dbReference type="EMBL" id="JAKIKT010000006">
    <property type="protein sequence ID" value="MCL2915307.1"/>
    <property type="molecule type" value="Genomic_DNA"/>
</dbReference>
<keyword evidence="1" id="KW-0802">TPR repeat</keyword>
<feature type="signal peptide" evidence="2">
    <location>
        <begin position="1"/>
        <end position="19"/>
    </location>
</feature>
<reference evidence="3 4" key="1">
    <citation type="submission" date="2022-01" db="EMBL/GenBank/DDBJ databases">
        <title>Whole genome-based taxonomy of the Shewanellaceae.</title>
        <authorList>
            <person name="Martin-Rodriguez A.J."/>
        </authorList>
    </citation>
    <scope>NUCLEOTIDE SEQUENCE [LARGE SCALE GENOMIC DNA]</scope>
    <source>
        <strain evidence="3 4">DSM 21332</strain>
    </source>
</reference>
<dbReference type="InterPro" id="IPR011990">
    <property type="entry name" value="TPR-like_helical_dom_sf"/>
</dbReference>
<organism evidence="3 4">
    <name type="scientific">Shewanella corallii</name>
    <dbReference type="NCBI Taxonomy" id="560080"/>
    <lineage>
        <taxon>Bacteria</taxon>
        <taxon>Pseudomonadati</taxon>
        <taxon>Pseudomonadota</taxon>
        <taxon>Gammaproteobacteria</taxon>
        <taxon>Alteromonadales</taxon>
        <taxon>Shewanellaceae</taxon>
        <taxon>Shewanella</taxon>
    </lineage>
</organism>
<protein>
    <submittedName>
        <fullName evidence="3">Tetratricopeptide repeat protein</fullName>
    </submittedName>
</protein>
<dbReference type="SUPFAM" id="SSF48452">
    <property type="entry name" value="TPR-like"/>
    <property type="match status" value="1"/>
</dbReference>
<keyword evidence="2" id="KW-0732">Signal</keyword>
<dbReference type="Proteomes" id="UP001202831">
    <property type="component" value="Unassembled WGS sequence"/>
</dbReference>
<dbReference type="InterPro" id="IPR019734">
    <property type="entry name" value="TPR_rpt"/>
</dbReference>
<proteinExistence type="predicted"/>
<name>A0ABT0NBX9_9GAMM</name>
<keyword evidence="4" id="KW-1185">Reference proteome</keyword>
<accession>A0ABT0NBX9</accession>